<evidence type="ECO:0000256" key="3">
    <source>
        <dbReference type="ARBA" id="ARBA00022475"/>
    </source>
</evidence>
<dbReference type="Proteomes" id="UP000005947">
    <property type="component" value="Unassembled WGS sequence"/>
</dbReference>
<keyword evidence="9" id="KW-1185">Reference proteome</keyword>
<dbReference type="Pfam" id="PF01554">
    <property type="entry name" value="MatE"/>
    <property type="match status" value="2"/>
</dbReference>
<dbReference type="eggNOG" id="COG0534">
    <property type="taxonomic scope" value="Bacteria"/>
</dbReference>
<dbReference type="OrthoDB" id="9806302at2"/>
<organism evidence="8 9">
    <name type="scientific">Fannyhessea vaginae DSM 15829</name>
    <dbReference type="NCBI Taxonomy" id="525256"/>
    <lineage>
        <taxon>Bacteria</taxon>
        <taxon>Bacillati</taxon>
        <taxon>Actinomycetota</taxon>
        <taxon>Coriobacteriia</taxon>
        <taxon>Coriobacteriales</taxon>
        <taxon>Atopobiaceae</taxon>
        <taxon>Fannyhessea</taxon>
    </lineage>
</organism>
<evidence type="ECO:0000256" key="5">
    <source>
        <dbReference type="ARBA" id="ARBA00022989"/>
    </source>
</evidence>
<keyword evidence="4 7" id="KW-0812">Transmembrane</keyword>
<dbReference type="CDD" id="cd13138">
    <property type="entry name" value="MATE_yoeA_like"/>
    <property type="match status" value="1"/>
</dbReference>
<keyword evidence="2" id="KW-0813">Transport</keyword>
<feature type="transmembrane region" description="Helical" evidence="7">
    <location>
        <begin position="217"/>
        <end position="237"/>
    </location>
</feature>
<feature type="transmembrane region" description="Helical" evidence="7">
    <location>
        <begin position="430"/>
        <end position="449"/>
    </location>
</feature>
<feature type="transmembrane region" description="Helical" evidence="7">
    <location>
        <begin position="470"/>
        <end position="491"/>
    </location>
</feature>
<comment type="subcellular location">
    <subcellularLocation>
        <location evidence="1">Cell membrane</location>
        <topology evidence="1">Multi-pass membrane protein</topology>
    </subcellularLocation>
</comment>
<dbReference type="NCBIfam" id="TIGR00797">
    <property type="entry name" value="matE"/>
    <property type="match status" value="1"/>
</dbReference>
<feature type="transmembrane region" description="Helical" evidence="7">
    <location>
        <begin position="277"/>
        <end position="295"/>
    </location>
</feature>
<dbReference type="EMBL" id="ACGK02000001">
    <property type="protein sequence ID" value="EGF23642.1"/>
    <property type="molecule type" value="Genomic_DNA"/>
</dbReference>
<protein>
    <submittedName>
        <fullName evidence="8">MATE efflux family protein</fullName>
    </submittedName>
</protein>
<feature type="transmembrane region" description="Helical" evidence="7">
    <location>
        <begin position="497"/>
        <end position="517"/>
    </location>
</feature>
<name>F1T4J8_9ACTN</name>
<dbReference type="GO" id="GO:0005886">
    <property type="term" value="C:plasma membrane"/>
    <property type="evidence" value="ECO:0007669"/>
    <property type="project" value="UniProtKB-SubCell"/>
</dbReference>
<dbReference type="InterPro" id="IPR002528">
    <property type="entry name" value="MATE_fam"/>
</dbReference>
<dbReference type="GO" id="GO:0015297">
    <property type="term" value="F:antiporter activity"/>
    <property type="evidence" value="ECO:0007669"/>
    <property type="project" value="InterPro"/>
</dbReference>
<feature type="transmembrane region" description="Helical" evidence="7">
    <location>
        <begin position="396"/>
        <end position="418"/>
    </location>
</feature>
<keyword evidence="3" id="KW-1003">Cell membrane</keyword>
<dbReference type="RefSeq" id="WP_006302770.1">
    <property type="nucleotide sequence ID" value="NZ_ACGK02000001.1"/>
</dbReference>
<evidence type="ECO:0000256" key="7">
    <source>
        <dbReference type="SAM" id="Phobius"/>
    </source>
</evidence>
<comment type="caution">
    <text evidence="8">The sequence shown here is derived from an EMBL/GenBank/DDBJ whole genome shotgun (WGS) entry which is preliminary data.</text>
</comment>
<feature type="transmembrane region" description="Helical" evidence="7">
    <location>
        <begin position="249"/>
        <end position="271"/>
    </location>
</feature>
<evidence type="ECO:0000256" key="6">
    <source>
        <dbReference type="ARBA" id="ARBA00023136"/>
    </source>
</evidence>
<dbReference type="PANTHER" id="PTHR43549">
    <property type="entry name" value="MULTIDRUG RESISTANCE PROTEIN YPNP-RELATED"/>
    <property type="match status" value="1"/>
</dbReference>
<keyword evidence="6 7" id="KW-0472">Membrane</keyword>
<evidence type="ECO:0000256" key="4">
    <source>
        <dbReference type="ARBA" id="ARBA00022692"/>
    </source>
</evidence>
<dbReference type="InterPro" id="IPR052031">
    <property type="entry name" value="Membrane_Transporter-Flippase"/>
</dbReference>
<reference evidence="8 9" key="1">
    <citation type="submission" date="2011-02" db="EMBL/GenBank/DDBJ databases">
        <authorList>
            <person name="Muzny D."/>
            <person name="Qin X."/>
            <person name="Buhay C."/>
            <person name="Dugan-Rocha S."/>
            <person name="Ding Y."/>
            <person name="Chen G."/>
            <person name="Hawes A."/>
            <person name="Holder M."/>
            <person name="Jhangiani S."/>
            <person name="Johnson A."/>
            <person name="Khan Z."/>
            <person name="Li Z."/>
            <person name="Liu W."/>
            <person name="Liu X."/>
            <person name="Perez L."/>
            <person name="Shen H."/>
            <person name="Wang Q."/>
            <person name="Watt J."/>
            <person name="Xi L."/>
            <person name="Xin Y."/>
            <person name="Zhou J."/>
            <person name="Deng J."/>
            <person name="Jiang H."/>
            <person name="Liu Y."/>
            <person name="Qu J."/>
            <person name="Song X.-Z."/>
            <person name="Zhang L."/>
            <person name="Villasana D."/>
            <person name="Johnson A."/>
            <person name="Liu J."/>
            <person name="Liyanage D."/>
            <person name="Lorensuhewa L."/>
            <person name="Robinson T."/>
            <person name="Song A."/>
            <person name="Song B.-B."/>
            <person name="Dinh H."/>
            <person name="Thornton R."/>
            <person name="Coyle M."/>
            <person name="Francisco L."/>
            <person name="Jackson L."/>
            <person name="Javaid M."/>
            <person name="Korchina V."/>
            <person name="Kovar C."/>
            <person name="Mata R."/>
            <person name="Mathew T."/>
            <person name="Ngo R."/>
            <person name="Nguyen L."/>
            <person name="Nguyen N."/>
            <person name="Okwuonu G."/>
            <person name="Ongeri F."/>
            <person name="Pham C."/>
            <person name="Simmons D."/>
            <person name="Wilczek-Boney K."/>
            <person name="Hale W."/>
            <person name="Jakkamsetti A."/>
            <person name="Pham P."/>
            <person name="Ruth R."/>
            <person name="San Lucas F."/>
            <person name="Warren J."/>
            <person name="Zhang J."/>
            <person name="Zhao Z."/>
            <person name="Zhou C."/>
            <person name="Zhu D."/>
            <person name="Lee S."/>
            <person name="Bess C."/>
            <person name="Blankenburg K."/>
            <person name="Forbes L."/>
            <person name="Fu Q."/>
            <person name="Gubbala S."/>
            <person name="Hirani K."/>
            <person name="Jayaseelan J.C."/>
            <person name="Lara F."/>
            <person name="Munidasa M."/>
            <person name="Palculict T."/>
            <person name="Patil S."/>
            <person name="Pu L.-L."/>
            <person name="Saada N."/>
            <person name="Tang L."/>
            <person name="Weissenberger G."/>
            <person name="Zhu Y."/>
            <person name="Hemphill L."/>
            <person name="Shang Y."/>
            <person name="Youmans B."/>
            <person name="Ayvaz T."/>
            <person name="Ross M."/>
            <person name="Santibanez J."/>
            <person name="Aqrawi P."/>
            <person name="Gross S."/>
            <person name="Joshi V."/>
            <person name="Fowler G."/>
            <person name="Nazareth L."/>
            <person name="Reid J."/>
            <person name="Worley K."/>
            <person name="Petrosino J."/>
            <person name="Highlander S."/>
            <person name="Gibbs R."/>
        </authorList>
    </citation>
    <scope>NUCLEOTIDE SEQUENCE [LARGE SCALE GENOMIC DNA]</scope>
    <source>
        <strain evidence="8 9">DSM 15829</strain>
    </source>
</reference>
<evidence type="ECO:0000256" key="2">
    <source>
        <dbReference type="ARBA" id="ARBA00022448"/>
    </source>
</evidence>
<sequence>MGKHICKFNFIARVHTMIHSARSVCNPDTISAHPQTKDVSKQACTTHDKNASSLQAEQTLVAADNLSTPRSTHETSDKKLTNNGSLDTTTGVIWKQLITLCYPVFLSSFFQQLQLLCNAWVVGKFAGTNAFAALQSCGALCDLVISFSLGLGVGCGVIVSQYFGAKDYKRVHDGVHTAMGLAVVCGIIFSVIGTIFAQTILEMMDTPQEIIGDTLNFVHIFMASMIFSIIYNIGSALQRAVGDTKTPSIIVASTCVVNALLDILFVAGFGLGTLGCGFATLISLIWGSALTLYKLTHTNGCWALVIHDITIDPTIATKMLKCGFPLAIQGSMFGFSNIIVQSSVNMFGPHAIAAWGLSCRMTCFVWMLSEAIGSSVTTFAAQNFGARNYKRMQRGLYTAMVLALIIIGSFTVIVMTFAHPFARVFVSDETVIAITLMILMFNTPFSIFYTIMDIFSGTIRGSGESMGPMIITIIGTCILRVAWIMILMPIHPTLETILVGYPVSWVATAAFFALYYYKGHWMQHGSTKLKQLRA</sequence>
<proteinExistence type="predicted"/>
<evidence type="ECO:0000256" key="1">
    <source>
        <dbReference type="ARBA" id="ARBA00004651"/>
    </source>
</evidence>
<dbReference type="AlphaFoldDB" id="F1T4J8"/>
<dbReference type="GeneID" id="93210194"/>
<keyword evidence="5 7" id="KW-1133">Transmembrane helix</keyword>
<accession>F1T4J8</accession>
<feature type="transmembrane region" description="Helical" evidence="7">
    <location>
        <begin position="175"/>
        <end position="197"/>
    </location>
</feature>
<gene>
    <name evidence="8" type="ORF">HMPREF0091_10589</name>
</gene>
<dbReference type="GO" id="GO:0042910">
    <property type="term" value="F:xenobiotic transmembrane transporter activity"/>
    <property type="evidence" value="ECO:0007669"/>
    <property type="project" value="InterPro"/>
</dbReference>
<evidence type="ECO:0000313" key="9">
    <source>
        <dbReference type="Proteomes" id="UP000005947"/>
    </source>
</evidence>
<feature type="transmembrane region" description="Helical" evidence="7">
    <location>
        <begin position="143"/>
        <end position="163"/>
    </location>
</feature>
<evidence type="ECO:0000313" key="8">
    <source>
        <dbReference type="EMBL" id="EGF23642.1"/>
    </source>
</evidence>
<dbReference type="PANTHER" id="PTHR43549:SF3">
    <property type="entry name" value="MULTIDRUG RESISTANCE PROTEIN YPNP-RELATED"/>
    <property type="match status" value="1"/>
</dbReference>